<proteinExistence type="predicted"/>
<dbReference type="RefSeq" id="WP_309393553.1">
    <property type="nucleotide sequence ID" value="NZ_JADBEO010000040.1"/>
</dbReference>
<evidence type="ECO:0000313" key="5">
    <source>
        <dbReference type="Proteomes" id="UP001181622"/>
    </source>
</evidence>
<evidence type="ECO:0000259" key="3">
    <source>
        <dbReference type="PROSITE" id="PS51186"/>
    </source>
</evidence>
<evidence type="ECO:0000313" key="4">
    <source>
        <dbReference type="EMBL" id="MDR4308088.1"/>
    </source>
</evidence>
<dbReference type="PROSITE" id="PS51186">
    <property type="entry name" value="GNAT"/>
    <property type="match status" value="1"/>
</dbReference>
<dbReference type="Gene3D" id="3.40.630.30">
    <property type="match status" value="1"/>
</dbReference>
<feature type="domain" description="N-acetyltransferase" evidence="3">
    <location>
        <begin position="6"/>
        <end position="147"/>
    </location>
</feature>
<protein>
    <submittedName>
        <fullName evidence="4">N-acetyltransferase</fullName>
    </submittedName>
</protein>
<dbReference type="Proteomes" id="UP001181622">
    <property type="component" value="Unassembled WGS sequence"/>
</dbReference>
<dbReference type="InterPro" id="IPR000182">
    <property type="entry name" value="GNAT_dom"/>
</dbReference>
<evidence type="ECO:0000256" key="1">
    <source>
        <dbReference type="ARBA" id="ARBA00022679"/>
    </source>
</evidence>
<evidence type="ECO:0000256" key="2">
    <source>
        <dbReference type="ARBA" id="ARBA00023315"/>
    </source>
</evidence>
<name>A0ABU1DIY6_9HYPH</name>
<keyword evidence="1" id="KW-0808">Transferase</keyword>
<dbReference type="InterPro" id="IPR050832">
    <property type="entry name" value="Bact_Acetyltransf"/>
</dbReference>
<organism evidence="4 5">
    <name type="scientific">Chelatococcus sambhunathii</name>
    <dbReference type="NCBI Taxonomy" id="363953"/>
    <lineage>
        <taxon>Bacteria</taxon>
        <taxon>Pseudomonadati</taxon>
        <taxon>Pseudomonadota</taxon>
        <taxon>Alphaproteobacteria</taxon>
        <taxon>Hyphomicrobiales</taxon>
        <taxon>Chelatococcaceae</taxon>
        <taxon>Chelatococcus</taxon>
    </lineage>
</organism>
<gene>
    <name evidence="4" type="ORF">IHQ68_15825</name>
</gene>
<dbReference type="Pfam" id="PF13508">
    <property type="entry name" value="Acetyltransf_7"/>
    <property type="match status" value="1"/>
</dbReference>
<dbReference type="CDD" id="cd04301">
    <property type="entry name" value="NAT_SF"/>
    <property type="match status" value="1"/>
</dbReference>
<dbReference type="InterPro" id="IPR016181">
    <property type="entry name" value="Acyl_CoA_acyltransferase"/>
</dbReference>
<keyword evidence="5" id="KW-1185">Reference proteome</keyword>
<dbReference type="SUPFAM" id="SSF55729">
    <property type="entry name" value="Acyl-CoA N-acyltransferases (Nat)"/>
    <property type="match status" value="1"/>
</dbReference>
<accession>A0ABU1DIY6</accession>
<keyword evidence="2" id="KW-0012">Acyltransferase</keyword>
<comment type="caution">
    <text evidence="4">The sequence shown here is derived from an EMBL/GenBank/DDBJ whole genome shotgun (WGS) entry which is preliminary data.</text>
</comment>
<dbReference type="PANTHER" id="PTHR43877:SF1">
    <property type="entry name" value="ACETYLTRANSFERASE"/>
    <property type="match status" value="1"/>
</dbReference>
<dbReference type="EMBL" id="JADBEO010000040">
    <property type="protein sequence ID" value="MDR4308088.1"/>
    <property type="molecule type" value="Genomic_DNA"/>
</dbReference>
<dbReference type="PANTHER" id="PTHR43877">
    <property type="entry name" value="AMINOALKYLPHOSPHONATE N-ACETYLTRANSFERASE-RELATED-RELATED"/>
    <property type="match status" value="1"/>
</dbReference>
<reference evidence="4" key="1">
    <citation type="submission" date="2020-10" db="EMBL/GenBank/DDBJ databases">
        <authorList>
            <person name="Abbas A."/>
            <person name="Razzaq R."/>
            <person name="Waqas M."/>
            <person name="Abbas N."/>
            <person name="Nielsen T.K."/>
            <person name="Hansen L.H."/>
            <person name="Hussain S."/>
            <person name="Shahid M."/>
        </authorList>
    </citation>
    <scope>NUCLEOTIDE SEQUENCE</scope>
    <source>
        <strain evidence="4">S14</strain>
    </source>
</reference>
<sequence>MTSLPLAILHEQPDDAPAIERLQERAFGPGRYARTAYRLREGVPPVAELSFVARVGTFLVGSNRMSPIEIGQAPALLLGPLVVDPAFRSRGIGEALLNASLEAASSGGHGLVMLVGDEPYYSRVGFARIPEGRVALPGPVDPNRLLWRSLVAGAQAAAEGPARRAWL</sequence>